<name>A7VYU4_9FIRM</name>
<evidence type="ECO:0000313" key="2">
    <source>
        <dbReference type="EMBL" id="EDO59722.1"/>
    </source>
</evidence>
<evidence type="ECO:0000256" key="1">
    <source>
        <dbReference type="SAM" id="MobiDB-lite"/>
    </source>
</evidence>
<organism evidence="2 3">
    <name type="scientific">[Clostridium] leptum DSM 753</name>
    <dbReference type="NCBI Taxonomy" id="428125"/>
    <lineage>
        <taxon>Bacteria</taxon>
        <taxon>Bacillati</taxon>
        <taxon>Bacillota</taxon>
        <taxon>Clostridia</taxon>
        <taxon>Eubacteriales</taxon>
        <taxon>Oscillospiraceae</taxon>
        <taxon>Oscillospiraceae incertae sedis</taxon>
    </lineage>
</organism>
<gene>
    <name evidence="2" type="ORF">CLOLEP_03772</name>
</gene>
<comment type="caution">
    <text evidence="2">The sequence shown here is derived from an EMBL/GenBank/DDBJ whole genome shotgun (WGS) entry which is preliminary data.</text>
</comment>
<dbReference type="Proteomes" id="UP000003490">
    <property type="component" value="Unassembled WGS sequence"/>
</dbReference>
<feature type="region of interest" description="Disordered" evidence="1">
    <location>
        <begin position="20"/>
        <end position="44"/>
    </location>
</feature>
<feature type="compositionally biased region" description="Basic and acidic residues" evidence="1">
    <location>
        <begin position="34"/>
        <end position="44"/>
    </location>
</feature>
<evidence type="ECO:0000313" key="3">
    <source>
        <dbReference type="Proteomes" id="UP000003490"/>
    </source>
</evidence>
<accession>A7VYU4</accession>
<dbReference type="EMBL" id="ABCB02000021">
    <property type="protein sequence ID" value="EDO59722.1"/>
    <property type="molecule type" value="Genomic_DNA"/>
</dbReference>
<dbReference type="HOGENOM" id="CLU_3214480_0_0_9"/>
<reference evidence="2 3" key="1">
    <citation type="submission" date="2007-08" db="EMBL/GenBank/DDBJ databases">
        <title>Draft genome sequence of Clostridium leptum (DSM 753).</title>
        <authorList>
            <person name="Sudarsanam P."/>
            <person name="Ley R."/>
            <person name="Guruge J."/>
            <person name="Turnbaugh P.J."/>
            <person name="Mahowald M."/>
            <person name="Liep D."/>
            <person name="Gordon J."/>
        </authorList>
    </citation>
    <scope>NUCLEOTIDE SEQUENCE [LARGE SCALE GENOMIC DNA]</scope>
    <source>
        <strain evidence="2 3">DSM 753</strain>
    </source>
</reference>
<reference evidence="2 3" key="2">
    <citation type="submission" date="2007-08" db="EMBL/GenBank/DDBJ databases">
        <authorList>
            <person name="Fulton L."/>
            <person name="Clifton S."/>
            <person name="Fulton B."/>
            <person name="Xu J."/>
            <person name="Minx P."/>
            <person name="Pepin K.H."/>
            <person name="Johnson M."/>
            <person name="Thiruvilangam P."/>
            <person name="Bhonagiri V."/>
            <person name="Nash W.E."/>
            <person name="Wang C."/>
            <person name="Mardis E.R."/>
            <person name="Wilson R.K."/>
        </authorList>
    </citation>
    <scope>NUCLEOTIDE SEQUENCE [LARGE SCALE GENOMIC DNA]</scope>
    <source>
        <strain evidence="2 3">DSM 753</strain>
    </source>
</reference>
<proteinExistence type="predicted"/>
<protein>
    <submittedName>
        <fullName evidence="2">Uncharacterized protein</fullName>
    </submittedName>
</protein>
<dbReference type="AlphaFoldDB" id="A7VYU4"/>
<sequence length="44" mass="4693">MAFFSGLSAGLFDCFLKNGFPASPRKSKSGTGRLESRPLGEKTV</sequence>